<feature type="compositionally biased region" description="Polar residues" evidence="1">
    <location>
        <begin position="125"/>
        <end position="156"/>
    </location>
</feature>
<dbReference type="eggNOG" id="arCOG07769">
    <property type="taxonomic scope" value="Archaea"/>
</dbReference>
<protein>
    <submittedName>
        <fullName evidence="2">Uncharacterized protein</fullName>
    </submittedName>
</protein>
<name>L0IBF3_HALRX</name>
<accession>L0IBF3</accession>
<dbReference type="OrthoDB" id="254587at2157"/>
<gene>
    <name evidence="2" type="ordered locus">Halru_0645</name>
</gene>
<feature type="compositionally biased region" description="Polar residues" evidence="1">
    <location>
        <begin position="176"/>
        <end position="192"/>
    </location>
</feature>
<dbReference type="KEGG" id="hru:Halru_0645"/>
<dbReference type="Proteomes" id="UP000010846">
    <property type="component" value="Chromosome"/>
</dbReference>
<sequence>MLERALHWFGYGFAHLLFVRAHSPEAVVRRLRLAYRLVGVRIVETPRVDGTERTIFRCPYRNLAAGRWGPTWLCHEKLDRVDDGYVTFLRRHRDIEYDRPRSCTNLAYCEASAHCYSDVSAAGSADTSSARNTGTDNPNARNTGTDNPNARNTGTDTPIAGDTGTDTPNAGDVITGGSTPEQTGSTVDTTEAVTGGRDE</sequence>
<evidence type="ECO:0000256" key="1">
    <source>
        <dbReference type="SAM" id="MobiDB-lite"/>
    </source>
</evidence>
<feature type="region of interest" description="Disordered" evidence="1">
    <location>
        <begin position="122"/>
        <end position="199"/>
    </location>
</feature>
<proteinExistence type="predicted"/>
<organism evidence="2 3">
    <name type="scientific">Halovivax ruber (strain DSM 18193 / JCM 13892 / XH-70)</name>
    <dbReference type="NCBI Taxonomy" id="797302"/>
    <lineage>
        <taxon>Archaea</taxon>
        <taxon>Methanobacteriati</taxon>
        <taxon>Methanobacteriota</taxon>
        <taxon>Stenosarchaea group</taxon>
        <taxon>Halobacteria</taxon>
        <taxon>Halobacteriales</taxon>
        <taxon>Natrialbaceae</taxon>
        <taxon>Halovivax</taxon>
    </lineage>
</organism>
<evidence type="ECO:0000313" key="2">
    <source>
        <dbReference type="EMBL" id="AGB15272.1"/>
    </source>
</evidence>
<evidence type="ECO:0000313" key="3">
    <source>
        <dbReference type="Proteomes" id="UP000010846"/>
    </source>
</evidence>
<dbReference type="AlphaFoldDB" id="L0IBF3"/>
<dbReference type="RefSeq" id="WP_015299952.1">
    <property type="nucleotide sequence ID" value="NC_019964.1"/>
</dbReference>
<dbReference type="STRING" id="797302.Halru_0645"/>
<dbReference type="GeneID" id="65303264"/>
<reference evidence="2" key="1">
    <citation type="submission" date="2011-09" db="EMBL/GenBank/DDBJ databases">
        <title>Complete sequence of Halovivax ruber XH-70.</title>
        <authorList>
            <consortium name="US DOE Joint Genome Institute"/>
            <person name="Lucas S."/>
            <person name="Han J."/>
            <person name="Lapidus A."/>
            <person name="Cheng J.-F."/>
            <person name="Goodwin L."/>
            <person name="Pitluck S."/>
            <person name="Peters L."/>
            <person name="Mikhailova N."/>
            <person name="Davenport K."/>
            <person name="Detter J.C."/>
            <person name="Han C."/>
            <person name="Tapia R."/>
            <person name="Land M."/>
            <person name="Hauser L."/>
            <person name="Kyrpides N."/>
            <person name="Ivanova N."/>
            <person name="Pagani I."/>
            <person name="Sproer C."/>
            <person name="Anderson I."/>
            <person name="Woyke T."/>
        </authorList>
    </citation>
    <scope>NUCLEOTIDE SEQUENCE</scope>
    <source>
        <strain evidence="2">XH-70</strain>
    </source>
</reference>
<keyword evidence="3" id="KW-1185">Reference proteome</keyword>
<dbReference type="eggNOG" id="arCOG11020">
    <property type="taxonomic scope" value="Archaea"/>
</dbReference>
<dbReference type="HOGENOM" id="CLU_1369504_0_0_2"/>
<dbReference type="EMBL" id="CP003050">
    <property type="protein sequence ID" value="AGB15272.1"/>
    <property type="molecule type" value="Genomic_DNA"/>
</dbReference>